<name>A0ABR2Y801_9PEZI</name>
<reference evidence="2 3" key="1">
    <citation type="submission" date="2024-02" db="EMBL/GenBank/DDBJ databases">
        <title>First draft genome assembly of two strains of Seiridium cardinale.</title>
        <authorList>
            <person name="Emiliani G."/>
            <person name="Scali E."/>
        </authorList>
    </citation>
    <scope>NUCLEOTIDE SEQUENCE [LARGE SCALE GENOMIC DNA]</scope>
    <source>
        <strain evidence="2 3">BM-138-000479</strain>
    </source>
</reference>
<organism evidence="2 3">
    <name type="scientific">Seiridium cardinale</name>
    <dbReference type="NCBI Taxonomy" id="138064"/>
    <lineage>
        <taxon>Eukaryota</taxon>
        <taxon>Fungi</taxon>
        <taxon>Dikarya</taxon>
        <taxon>Ascomycota</taxon>
        <taxon>Pezizomycotina</taxon>
        <taxon>Sordariomycetes</taxon>
        <taxon>Xylariomycetidae</taxon>
        <taxon>Amphisphaeriales</taxon>
        <taxon>Sporocadaceae</taxon>
        <taxon>Seiridium</taxon>
    </lineage>
</organism>
<accession>A0ABR2Y801</accession>
<protein>
    <submittedName>
        <fullName evidence="2">Uncharacterized protein</fullName>
    </submittedName>
</protein>
<proteinExistence type="predicted"/>
<gene>
    <name evidence="2" type="ORF">SCAR479_01197</name>
</gene>
<keyword evidence="3" id="KW-1185">Reference proteome</keyword>
<feature type="region of interest" description="Disordered" evidence="1">
    <location>
        <begin position="1"/>
        <end position="27"/>
    </location>
</feature>
<comment type="caution">
    <text evidence="2">The sequence shown here is derived from an EMBL/GenBank/DDBJ whole genome shotgun (WGS) entry which is preliminary data.</text>
</comment>
<dbReference type="EMBL" id="JARVKM010000002">
    <property type="protein sequence ID" value="KAK9782854.1"/>
    <property type="molecule type" value="Genomic_DNA"/>
</dbReference>
<evidence type="ECO:0000313" key="3">
    <source>
        <dbReference type="Proteomes" id="UP001465668"/>
    </source>
</evidence>
<sequence length="156" mass="16783">MTLYQTPAMSPTSASTNSQVRSPTSLTLSTKERASWTTATSTILSPVLDWISIGANTVTIVVDPITITSPSPAFNTITVGPTTNPQSTIILTTSKHKGSSNSKLDQYECAPIAMYVQYRLSGALVSAYKQYGFGCIPVAMCTNLVYLVDWQPPAQR</sequence>
<evidence type="ECO:0000313" key="2">
    <source>
        <dbReference type="EMBL" id="KAK9782854.1"/>
    </source>
</evidence>
<dbReference type="Proteomes" id="UP001465668">
    <property type="component" value="Unassembled WGS sequence"/>
</dbReference>
<evidence type="ECO:0000256" key="1">
    <source>
        <dbReference type="SAM" id="MobiDB-lite"/>
    </source>
</evidence>